<feature type="signal peptide" evidence="2">
    <location>
        <begin position="1"/>
        <end position="20"/>
    </location>
</feature>
<name>A0A9Q0M3W1_BLOTA</name>
<evidence type="ECO:0000256" key="2">
    <source>
        <dbReference type="SAM" id="SignalP"/>
    </source>
</evidence>
<comment type="caution">
    <text evidence="3">The sequence shown here is derived from an EMBL/GenBank/DDBJ whole genome shotgun (WGS) entry which is preliminary data.</text>
</comment>
<evidence type="ECO:0000313" key="3">
    <source>
        <dbReference type="EMBL" id="KAJ6218158.1"/>
    </source>
</evidence>
<evidence type="ECO:0000256" key="1">
    <source>
        <dbReference type="SAM" id="MobiDB-lite"/>
    </source>
</evidence>
<keyword evidence="4" id="KW-1185">Reference proteome</keyword>
<dbReference type="AlphaFoldDB" id="A0A9Q0M3W1"/>
<proteinExistence type="predicted"/>
<organism evidence="3 4">
    <name type="scientific">Blomia tropicalis</name>
    <name type="common">Mite</name>
    <dbReference type="NCBI Taxonomy" id="40697"/>
    <lineage>
        <taxon>Eukaryota</taxon>
        <taxon>Metazoa</taxon>
        <taxon>Ecdysozoa</taxon>
        <taxon>Arthropoda</taxon>
        <taxon>Chelicerata</taxon>
        <taxon>Arachnida</taxon>
        <taxon>Acari</taxon>
        <taxon>Acariformes</taxon>
        <taxon>Sarcoptiformes</taxon>
        <taxon>Astigmata</taxon>
        <taxon>Glycyphagoidea</taxon>
        <taxon>Echimyopodidae</taxon>
        <taxon>Blomia</taxon>
    </lineage>
</organism>
<gene>
    <name evidence="3" type="ORF">RDWZM_009315</name>
</gene>
<feature type="chain" id="PRO_5040395025" evidence="2">
    <location>
        <begin position="21"/>
        <end position="106"/>
    </location>
</feature>
<keyword evidence="2" id="KW-0732">Signal</keyword>
<accession>A0A9Q0M3W1</accession>
<reference evidence="3" key="1">
    <citation type="submission" date="2022-12" db="EMBL/GenBank/DDBJ databases">
        <title>Genome assemblies of Blomia tropicalis.</title>
        <authorList>
            <person name="Cui Y."/>
        </authorList>
    </citation>
    <scope>NUCLEOTIDE SEQUENCE</scope>
    <source>
        <tissue evidence="3">Adult mites</tissue>
    </source>
</reference>
<dbReference type="Proteomes" id="UP001142055">
    <property type="component" value="Chromosome 3"/>
</dbReference>
<protein>
    <submittedName>
        <fullName evidence="3">Uncharacterized protein</fullName>
    </submittedName>
</protein>
<dbReference type="EMBL" id="JAPWDV010000003">
    <property type="protein sequence ID" value="KAJ6218158.1"/>
    <property type="molecule type" value="Genomic_DNA"/>
</dbReference>
<sequence>MSRIILASILFASIVLAVTAEYGHEYHKCPHHIIHKHKTVKVPYAVVKKVPEVKVIKVPYKVPVKVPVYIPIKEEKYEHKYEHKEHYGEHKDMGHYGGHDEYKKKA</sequence>
<feature type="region of interest" description="Disordered" evidence="1">
    <location>
        <begin position="86"/>
        <end position="106"/>
    </location>
</feature>
<evidence type="ECO:0000313" key="4">
    <source>
        <dbReference type="Proteomes" id="UP001142055"/>
    </source>
</evidence>